<organism evidence="3 4">
    <name type="scientific">Kibdelosporangium aridum</name>
    <dbReference type="NCBI Taxonomy" id="2030"/>
    <lineage>
        <taxon>Bacteria</taxon>
        <taxon>Bacillati</taxon>
        <taxon>Actinomycetota</taxon>
        <taxon>Actinomycetes</taxon>
        <taxon>Pseudonocardiales</taxon>
        <taxon>Pseudonocardiaceae</taxon>
        <taxon>Kibdelosporangium</taxon>
    </lineage>
</organism>
<dbReference type="SUPFAM" id="SSF51735">
    <property type="entry name" value="NAD(P)-binding Rossmann-fold domains"/>
    <property type="match status" value="1"/>
</dbReference>
<dbReference type="OrthoDB" id="62093at2"/>
<name>A0A428Z508_KIBAR</name>
<gene>
    <name evidence="3" type="ORF">DMH04_27300</name>
</gene>
<feature type="compositionally biased region" description="Low complexity" evidence="1">
    <location>
        <begin position="263"/>
        <end position="279"/>
    </location>
</feature>
<feature type="region of interest" description="Disordered" evidence="1">
    <location>
        <begin position="256"/>
        <end position="279"/>
    </location>
</feature>
<sequence>MARCRSCCTAASRCWRCSWWPSGVGSDASTTTDSPFRGGVSNARHDSRGRARCPVKAVHHRTAQAAGADRRGVRDPRHHPAAAQVPGVHQGHAGHRPPRLADPRVRRRRRAVGPAGRLLRRGDTAVDHRADPQLPRPAARSLPGDERRRAHRPELRGPAEVAHQVACAAHGGHVPAPGQDRLRHAGDRGRPDREVPGEADVVLRRQHGRLRDVPCHAGALPAQRAVRFRRPRAGPVGPWRAAEVVRVQRLLAGHRPSGRLRRGQPGLRRAASRPVAAGPRGARGRGVVRVVLFGASGFIGRQVATRLEQSSDLLPIGRAQHDLVDGTVEELTAVLRANRPDVVINCTGRLTGTTTELVSANVVVTAKLIDAVSAVDARLITLGSAGEYGVVPHGTPVTEDRPGNPVAAYGITKLAGTQLVQRAVESGVLDGVSLRVFNPIGPGLPAENLLGRAAANIRAAQAKGEDHIQLGPLGAYRDFVDVRDLASAIAAAASVDKLSEPVLNVGSGVAVTAREAVTTLAEIAGFTGEIRESAPAPARSAAVDWIAADLSLVEWALGWRPTHDLASSVKASWES</sequence>
<evidence type="ECO:0000313" key="4">
    <source>
        <dbReference type="Proteomes" id="UP000287547"/>
    </source>
</evidence>
<evidence type="ECO:0000313" key="3">
    <source>
        <dbReference type="EMBL" id="RSM81685.1"/>
    </source>
</evidence>
<dbReference type="InterPro" id="IPR050177">
    <property type="entry name" value="Lipid_A_modif_metabolic_enz"/>
</dbReference>
<reference evidence="3 4" key="1">
    <citation type="submission" date="2018-05" db="EMBL/GenBank/DDBJ databases">
        <title>Evolution of GPA BGCs.</title>
        <authorList>
            <person name="Waglechner N."/>
            <person name="Wright G.D."/>
        </authorList>
    </citation>
    <scope>NUCLEOTIDE SEQUENCE [LARGE SCALE GENOMIC DNA]</scope>
    <source>
        <strain evidence="3 4">A82846</strain>
    </source>
</reference>
<proteinExistence type="predicted"/>
<feature type="compositionally biased region" description="Basic residues" evidence="1">
    <location>
        <begin position="50"/>
        <end position="62"/>
    </location>
</feature>
<feature type="domain" description="NAD-dependent epimerase/dehydratase" evidence="2">
    <location>
        <begin position="290"/>
        <end position="506"/>
    </location>
</feature>
<dbReference type="Gene3D" id="3.90.25.10">
    <property type="entry name" value="UDP-galactose 4-epimerase, domain 1"/>
    <property type="match status" value="1"/>
</dbReference>
<evidence type="ECO:0000256" key="1">
    <source>
        <dbReference type="SAM" id="MobiDB-lite"/>
    </source>
</evidence>
<dbReference type="InterPro" id="IPR036291">
    <property type="entry name" value="NAD(P)-bd_dom_sf"/>
</dbReference>
<dbReference type="Pfam" id="PF01370">
    <property type="entry name" value="Epimerase"/>
    <property type="match status" value="1"/>
</dbReference>
<accession>A0A428Z508</accession>
<dbReference type="EMBL" id="QHKI01000025">
    <property type="protein sequence ID" value="RSM81685.1"/>
    <property type="molecule type" value="Genomic_DNA"/>
</dbReference>
<feature type="region of interest" description="Disordered" evidence="1">
    <location>
        <begin position="171"/>
        <end position="195"/>
    </location>
</feature>
<dbReference type="PANTHER" id="PTHR43245:SF13">
    <property type="entry name" value="UDP-D-APIOSE_UDP-D-XYLOSE SYNTHASE 2"/>
    <property type="match status" value="1"/>
</dbReference>
<feature type="compositionally biased region" description="Basic and acidic residues" evidence="1">
    <location>
        <begin position="180"/>
        <end position="195"/>
    </location>
</feature>
<dbReference type="Gene3D" id="3.40.50.720">
    <property type="entry name" value="NAD(P)-binding Rossmann-like Domain"/>
    <property type="match status" value="1"/>
</dbReference>
<dbReference type="PANTHER" id="PTHR43245">
    <property type="entry name" value="BIFUNCTIONAL POLYMYXIN RESISTANCE PROTEIN ARNA"/>
    <property type="match status" value="1"/>
</dbReference>
<dbReference type="InterPro" id="IPR001509">
    <property type="entry name" value="Epimerase_deHydtase"/>
</dbReference>
<dbReference type="Proteomes" id="UP000287547">
    <property type="component" value="Unassembled WGS sequence"/>
</dbReference>
<feature type="region of interest" description="Disordered" evidence="1">
    <location>
        <begin position="26"/>
        <end position="149"/>
    </location>
</feature>
<feature type="compositionally biased region" description="Basic and acidic residues" evidence="1">
    <location>
        <begin position="120"/>
        <end position="131"/>
    </location>
</feature>
<evidence type="ECO:0000259" key="2">
    <source>
        <dbReference type="Pfam" id="PF01370"/>
    </source>
</evidence>
<protein>
    <recommendedName>
        <fullName evidence="2">NAD-dependent epimerase/dehydratase domain-containing protein</fullName>
    </recommendedName>
</protein>
<dbReference type="AlphaFoldDB" id="A0A428Z508"/>
<comment type="caution">
    <text evidence="3">The sequence shown here is derived from an EMBL/GenBank/DDBJ whole genome shotgun (WGS) entry which is preliminary data.</text>
</comment>